<dbReference type="Proteomes" id="UP000024635">
    <property type="component" value="Unassembled WGS sequence"/>
</dbReference>
<evidence type="ECO:0000313" key="7">
    <source>
        <dbReference type="Proteomes" id="UP000024635"/>
    </source>
</evidence>
<gene>
    <name evidence="6" type="primary">Acey_s0090.g2349</name>
    <name evidence="6" type="ORF">Y032_0090g2349</name>
</gene>
<protein>
    <recommendedName>
        <fullName evidence="8">G-protein coupled receptors family 1 profile domain-containing protein</fullName>
    </recommendedName>
</protein>
<comment type="caution">
    <text evidence="6">The sequence shown here is derived from an EMBL/GenBank/DDBJ whole genome shotgun (WGS) entry which is preliminary data.</text>
</comment>
<reference evidence="7" key="1">
    <citation type="journal article" date="2015" name="Nat. Genet.">
        <title>The genome and transcriptome of the zoonotic hookworm Ancylostoma ceylanicum identify infection-specific gene families.</title>
        <authorList>
            <person name="Schwarz E.M."/>
            <person name="Hu Y."/>
            <person name="Antoshechkin I."/>
            <person name="Miller M.M."/>
            <person name="Sternberg P.W."/>
            <person name="Aroian R.V."/>
        </authorList>
    </citation>
    <scope>NUCLEOTIDE SEQUENCE</scope>
    <source>
        <strain evidence="7">HY135</strain>
    </source>
</reference>
<dbReference type="OrthoDB" id="5861709at2759"/>
<accession>A0A016TMS4</accession>
<keyword evidence="2 5" id="KW-0812">Transmembrane</keyword>
<dbReference type="SUPFAM" id="SSF81321">
    <property type="entry name" value="Family A G protein-coupled receptor-like"/>
    <property type="match status" value="1"/>
</dbReference>
<name>A0A016TMS4_9BILA</name>
<feature type="transmembrane region" description="Helical" evidence="5">
    <location>
        <begin position="48"/>
        <end position="69"/>
    </location>
</feature>
<feature type="transmembrane region" description="Helical" evidence="5">
    <location>
        <begin position="135"/>
        <end position="155"/>
    </location>
</feature>
<keyword evidence="3 5" id="KW-1133">Transmembrane helix</keyword>
<feature type="transmembrane region" description="Helical" evidence="5">
    <location>
        <begin position="226"/>
        <end position="245"/>
    </location>
</feature>
<keyword evidence="4 5" id="KW-0472">Membrane</keyword>
<evidence type="ECO:0000256" key="4">
    <source>
        <dbReference type="ARBA" id="ARBA00023136"/>
    </source>
</evidence>
<dbReference type="Gene3D" id="1.20.1070.10">
    <property type="entry name" value="Rhodopsin 7-helix transmembrane proteins"/>
    <property type="match status" value="1"/>
</dbReference>
<dbReference type="EMBL" id="JARK01001426">
    <property type="protein sequence ID" value="EYC03986.1"/>
    <property type="molecule type" value="Genomic_DNA"/>
</dbReference>
<sequence>MIRVSAMSLMFVGVCFFLGATLISVPVYSAVLYVIATHRRLRIFRSSFYALTLSNGVFDLTSAILFVALECFPHLTFANEMFWNNRSTYLPTFSLGLTFMLLFIRIFGIASLVLERTAEAFYGESVLEQLLNRPMCCLSTIFRWMVSLVLAWPVFIQMDISYEKVDGETMTFIPDHDIQVDVLLAAIVVCSCTLVCTLSCLFLVLRLVTNAQAVTKHSQYHLTLQSLGSYVVLLAMTIHFSVIYLQNPKLDTAIRQMAAWFFFYNAFLTYIHPWILLLFNGEIRRRLTSLGSPSATSKCDQLVHITRIPISI</sequence>
<evidence type="ECO:0000256" key="1">
    <source>
        <dbReference type="ARBA" id="ARBA00004141"/>
    </source>
</evidence>
<feature type="transmembrane region" description="Helical" evidence="5">
    <location>
        <begin position="182"/>
        <end position="205"/>
    </location>
</feature>
<dbReference type="PANTHER" id="PTHR31627:SF42">
    <property type="entry name" value="G_PROTEIN_RECEP_F1_2 DOMAIN-CONTAINING PROTEIN-RELATED"/>
    <property type="match status" value="1"/>
</dbReference>
<evidence type="ECO:0000256" key="2">
    <source>
        <dbReference type="ARBA" id="ARBA00022692"/>
    </source>
</evidence>
<proteinExistence type="predicted"/>
<dbReference type="PANTHER" id="PTHR31627">
    <property type="entry name" value="SERPENTINE RECEPTOR CLASS GAMMA-RELATED"/>
    <property type="match status" value="1"/>
</dbReference>
<dbReference type="GO" id="GO:0016020">
    <property type="term" value="C:membrane"/>
    <property type="evidence" value="ECO:0007669"/>
    <property type="project" value="UniProtKB-SubCell"/>
</dbReference>
<feature type="transmembrane region" description="Helical" evidence="5">
    <location>
        <begin position="257"/>
        <end position="279"/>
    </location>
</feature>
<organism evidence="6 7">
    <name type="scientific">Ancylostoma ceylanicum</name>
    <dbReference type="NCBI Taxonomy" id="53326"/>
    <lineage>
        <taxon>Eukaryota</taxon>
        <taxon>Metazoa</taxon>
        <taxon>Ecdysozoa</taxon>
        <taxon>Nematoda</taxon>
        <taxon>Chromadorea</taxon>
        <taxon>Rhabditida</taxon>
        <taxon>Rhabditina</taxon>
        <taxon>Rhabditomorpha</taxon>
        <taxon>Strongyloidea</taxon>
        <taxon>Ancylostomatidae</taxon>
        <taxon>Ancylostomatinae</taxon>
        <taxon>Ancylostoma</taxon>
    </lineage>
</organism>
<dbReference type="AlphaFoldDB" id="A0A016TMS4"/>
<evidence type="ECO:0008006" key="8">
    <source>
        <dbReference type="Google" id="ProtNLM"/>
    </source>
</evidence>
<dbReference type="InterPro" id="IPR051119">
    <property type="entry name" value="Nematode_SR-like"/>
</dbReference>
<dbReference type="Pfam" id="PF10323">
    <property type="entry name" value="7TM_GPCR_Srv"/>
    <property type="match status" value="1"/>
</dbReference>
<keyword evidence="7" id="KW-1185">Reference proteome</keyword>
<comment type="subcellular location">
    <subcellularLocation>
        <location evidence="1">Membrane</location>
        <topology evidence="1">Multi-pass membrane protein</topology>
    </subcellularLocation>
</comment>
<evidence type="ECO:0000256" key="5">
    <source>
        <dbReference type="SAM" id="Phobius"/>
    </source>
</evidence>
<evidence type="ECO:0000256" key="3">
    <source>
        <dbReference type="ARBA" id="ARBA00022989"/>
    </source>
</evidence>
<feature type="transmembrane region" description="Helical" evidence="5">
    <location>
        <begin position="89"/>
        <end position="114"/>
    </location>
</feature>
<evidence type="ECO:0000313" key="6">
    <source>
        <dbReference type="EMBL" id="EYC03986.1"/>
    </source>
</evidence>
<dbReference type="InterPro" id="IPR019426">
    <property type="entry name" value="7TM_GPCR_serpentine_rcpt_Srv"/>
</dbReference>
<feature type="transmembrane region" description="Helical" evidence="5">
    <location>
        <begin position="6"/>
        <end position="36"/>
    </location>
</feature>